<dbReference type="NCBIfam" id="NF033563">
    <property type="entry name" value="transpos_IS30"/>
    <property type="match status" value="1"/>
</dbReference>
<keyword evidence="2" id="KW-1185">Reference proteome</keyword>
<dbReference type="InterPro" id="IPR012337">
    <property type="entry name" value="RNaseH-like_sf"/>
</dbReference>
<dbReference type="InterPro" id="IPR053392">
    <property type="entry name" value="Transposase_IS30-like"/>
</dbReference>
<dbReference type="EMBL" id="BAAAMR010000032">
    <property type="protein sequence ID" value="GAA2141594.1"/>
    <property type="molecule type" value="Genomic_DNA"/>
</dbReference>
<name>A0ABN2ZFT9_9ACTN</name>
<reference evidence="1 2" key="1">
    <citation type="journal article" date="2019" name="Int. J. Syst. Evol. Microbiol.">
        <title>The Global Catalogue of Microorganisms (GCM) 10K type strain sequencing project: providing services to taxonomists for standard genome sequencing and annotation.</title>
        <authorList>
            <consortium name="The Broad Institute Genomics Platform"/>
            <consortium name="The Broad Institute Genome Sequencing Center for Infectious Disease"/>
            <person name="Wu L."/>
            <person name="Ma J."/>
        </authorList>
    </citation>
    <scope>NUCLEOTIDE SEQUENCE [LARGE SCALE GENOMIC DNA]</scope>
    <source>
        <strain evidence="1 2">JCM 13850</strain>
    </source>
</reference>
<comment type="caution">
    <text evidence="1">The sequence shown here is derived from an EMBL/GenBank/DDBJ whole genome shotgun (WGS) entry which is preliminary data.</text>
</comment>
<dbReference type="SUPFAM" id="SSF53098">
    <property type="entry name" value="Ribonuclease H-like"/>
    <property type="match status" value="1"/>
</dbReference>
<accession>A0ABN2ZFT9</accession>
<dbReference type="PANTHER" id="PTHR10948">
    <property type="entry name" value="TRANSPOSASE"/>
    <property type="match status" value="1"/>
</dbReference>
<evidence type="ECO:0000313" key="2">
    <source>
        <dbReference type="Proteomes" id="UP001501020"/>
    </source>
</evidence>
<organism evidence="1 2">
    <name type="scientific">Actinomadura napierensis</name>
    <dbReference type="NCBI Taxonomy" id="267854"/>
    <lineage>
        <taxon>Bacteria</taxon>
        <taxon>Bacillati</taxon>
        <taxon>Actinomycetota</taxon>
        <taxon>Actinomycetes</taxon>
        <taxon>Streptosporangiales</taxon>
        <taxon>Thermomonosporaceae</taxon>
        <taxon>Actinomadura</taxon>
    </lineage>
</organism>
<evidence type="ECO:0008006" key="3">
    <source>
        <dbReference type="Google" id="ProtNLM"/>
    </source>
</evidence>
<gene>
    <name evidence="1" type="ORF">GCM10009727_39290</name>
</gene>
<dbReference type="PANTHER" id="PTHR10948:SF23">
    <property type="entry name" value="TRANSPOSASE INSI FOR INSERTION SEQUENCE ELEMENT IS30A-RELATED"/>
    <property type="match status" value="1"/>
</dbReference>
<dbReference type="InterPro" id="IPR051917">
    <property type="entry name" value="Transposase-Integrase"/>
</dbReference>
<sequence>MFVTDQLMISQRPAEADDRAVPWHWEGALIIGLNRSAIGTLVERTTRYTMLLRLPPMDGHGAERRTKNGPLLAGHGVQAVREAIADTLTTWSERLRRSLTWDQGSEMAQHAQLRLDTGAVVNFADPHSPWQRGTNEYTNGLLRQSFPWAPTWAGTPRMSWTPSSPRSTVALAKHWDGTLPPKPSGSIYAHRKAVLRRLLAPGQGQRAIEPPGRPDGDQHRWCCTGDRHHPEPIPRGCRGDRDPWARLLGFA</sequence>
<proteinExistence type="predicted"/>
<dbReference type="Proteomes" id="UP001501020">
    <property type="component" value="Unassembled WGS sequence"/>
</dbReference>
<protein>
    <recommendedName>
        <fullName evidence="3">IS30 family transposase</fullName>
    </recommendedName>
</protein>
<evidence type="ECO:0000313" key="1">
    <source>
        <dbReference type="EMBL" id="GAA2141594.1"/>
    </source>
</evidence>